<evidence type="ECO:0000313" key="2">
    <source>
        <dbReference type="EMBL" id="CAF1508415.1"/>
    </source>
</evidence>
<protein>
    <submittedName>
        <fullName evidence="2">Uncharacterized protein</fullName>
    </submittedName>
</protein>
<dbReference type="Proteomes" id="UP000663828">
    <property type="component" value="Unassembled WGS sequence"/>
</dbReference>
<sequence length="127" mass="14466">MFLQSKVYKWNLSSMNGSTPMNVTAMDPNVSVEFMVNSTLEDILDKLMVEQWFPSITYESYYNECAPLKCTYTHKTKNSIVYIVTMIIGLIGGLITVLKQTVPRLVSFVAFCITKYRNNRVASTART</sequence>
<keyword evidence="1" id="KW-0812">Transmembrane</keyword>
<dbReference type="EMBL" id="CAJNOR010004517">
    <property type="protein sequence ID" value="CAF1508415.1"/>
    <property type="molecule type" value="Genomic_DNA"/>
</dbReference>
<dbReference type="AlphaFoldDB" id="A0A815TWH3"/>
<name>A0A815TWH3_ADIRI</name>
<keyword evidence="1" id="KW-1133">Transmembrane helix</keyword>
<proteinExistence type="predicted"/>
<comment type="caution">
    <text evidence="2">The sequence shown here is derived from an EMBL/GenBank/DDBJ whole genome shotgun (WGS) entry which is preliminary data.</text>
</comment>
<keyword evidence="1" id="KW-0472">Membrane</keyword>
<reference evidence="2" key="1">
    <citation type="submission" date="2021-02" db="EMBL/GenBank/DDBJ databases">
        <authorList>
            <person name="Nowell W R."/>
        </authorList>
    </citation>
    <scope>NUCLEOTIDE SEQUENCE</scope>
</reference>
<accession>A0A815TWH3</accession>
<evidence type="ECO:0000256" key="1">
    <source>
        <dbReference type="SAM" id="Phobius"/>
    </source>
</evidence>
<keyword evidence="3" id="KW-1185">Reference proteome</keyword>
<organism evidence="2 3">
    <name type="scientific">Adineta ricciae</name>
    <name type="common">Rotifer</name>
    <dbReference type="NCBI Taxonomy" id="249248"/>
    <lineage>
        <taxon>Eukaryota</taxon>
        <taxon>Metazoa</taxon>
        <taxon>Spiralia</taxon>
        <taxon>Gnathifera</taxon>
        <taxon>Rotifera</taxon>
        <taxon>Eurotatoria</taxon>
        <taxon>Bdelloidea</taxon>
        <taxon>Adinetida</taxon>
        <taxon>Adinetidae</taxon>
        <taxon>Adineta</taxon>
    </lineage>
</organism>
<feature type="transmembrane region" description="Helical" evidence="1">
    <location>
        <begin position="79"/>
        <end position="98"/>
    </location>
</feature>
<evidence type="ECO:0000313" key="3">
    <source>
        <dbReference type="Proteomes" id="UP000663828"/>
    </source>
</evidence>
<gene>
    <name evidence="2" type="ORF">XAT740_LOCUS40073</name>
</gene>